<evidence type="ECO:0000256" key="1">
    <source>
        <dbReference type="SAM" id="MobiDB-lite"/>
    </source>
</evidence>
<name>A0AAV4TM66_9ARAC</name>
<comment type="caution">
    <text evidence="2">The sequence shown here is derived from an EMBL/GenBank/DDBJ whole genome shotgun (WGS) entry which is preliminary data.</text>
</comment>
<accession>A0AAV4TM66</accession>
<dbReference type="Proteomes" id="UP001054837">
    <property type="component" value="Unassembled WGS sequence"/>
</dbReference>
<evidence type="ECO:0000313" key="2">
    <source>
        <dbReference type="EMBL" id="GIY46447.1"/>
    </source>
</evidence>
<proteinExistence type="predicted"/>
<sequence length="171" mass="19437">MAGRTGRCYGSGRRVTRSQLMEKHDGPHKSASHLIQRDGINFDGPVAKKGFSSRLVTLQKLHPCEEVLHLNIHSTRVRNVPAYFHQDLPLCQGDSSFPFHPELQTIFTLTSPFPFKHRVLVEYVTFHGAQYVDTFDLARAWHTREYQKGGVRQPEEKGCCMIHGLADSSSY</sequence>
<protein>
    <submittedName>
        <fullName evidence="2">Uncharacterized protein</fullName>
    </submittedName>
</protein>
<organism evidence="2 3">
    <name type="scientific">Caerostris darwini</name>
    <dbReference type="NCBI Taxonomy" id="1538125"/>
    <lineage>
        <taxon>Eukaryota</taxon>
        <taxon>Metazoa</taxon>
        <taxon>Ecdysozoa</taxon>
        <taxon>Arthropoda</taxon>
        <taxon>Chelicerata</taxon>
        <taxon>Arachnida</taxon>
        <taxon>Araneae</taxon>
        <taxon>Araneomorphae</taxon>
        <taxon>Entelegynae</taxon>
        <taxon>Araneoidea</taxon>
        <taxon>Araneidae</taxon>
        <taxon>Caerostris</taxon>
    </lineage>
</organism>
<dbReference type="AlphaFoldDB" id="A0AAV4TM66"/>
<keyword evidence="3" id="KW-1185">Reference proteome</keyword>
<dbReference type="EMBL" id="BPLQ01009764">
    <property type="protein sequence ID" value="GIY46447.1"/>
    <property type="molecule type" value="Genomic_DNA"/>
</dbReference>
<feature type="region of interest" description="Disordered" evidence="1">
    <location>
        <begin position="1"/>
        <end position="32"/>
    </location>
</feature>
<evidence type="ECO:0000313" key="3">
    <source>
        <dbReference type="Proteomes" id="UP001054837"/>
    </source>
</evidence>
<gene>
    <name evidence="2" type="ORF">CDAR_311701</name>
</gene>
<reference evidence="2 3" key="1">
    <citation type="submission" date="2021-06" db="EMBL/GenBank/DDBJ databases">
        <title>Caerostris darwini draft genome.</title>
        <authorList>
            <person name="Kono N."/>
            <person name="Arakawa K."/>
        </authorList>
    </citation>
    <scope>NUCLEOTIDE SEQUENCE [LARGE SCALE GENOMIC DNA]</scope>
</reference>